<protein>
    <submittedName>
        <fullName evidence="1">Transport and Golgi organisation 2</fullName>
    </submittedName>
</protein>
<dbReference type="InterPro" id="IPR008551">
    <property type="entry name" value="TANGO2"/>
</dbReference>
<dbReference type="Pfam" id="PF05742">
    <property type="entry name" value="TANGO2"/>
    <property type="match status" value="1"/>
</dbReference>
<keyword evidence="2" id="KW-1185">Reference proteome</keyword>
<reference evidence="1 2" key="1">
    <citation type="submission" date="2016-10" db="EMBL/GenBank/DDBJ databases">
        <authorList>
            <person name="de Groot N.N."/>
        </authorList>
    </citation>
    <scope>NUCLEOTIDE SEQUENCE [LARGE SCALE GENOMIC DNA]</scope>
    <source>
        <strain evidence="1 2">DSM 21035</strain>
    </source>
</reference>
<dbReference type="STRING" id="419940.SAMN05421824_1069"/>
<name>A0A1H9CZU7_9FLAO</name>
<proteinExistence type="predicted"/>
<evidence type="ECO:0000313" key="2">
    <source>
        <dbReference type="Proteomes" id="UP000198999"/>
    </source>
</evidence>
<dbReference type="RefSeq" id="WP_092576540.1">
    <property type="nucleotide sequence ID" value="NZ_FOFN01000001.1"/>
</dbReference>
<dbReference type="PANTHER" id="PTHR17985">
    <property type="entry name" value="SER/THR-RICH PROTEIN T10 IN DGCR REGION"/>
    <property type="match status" value="1"/>
</dbReference>
<dbReference type="AlphaFoldDB" id="A0A1H9CZU7"/>
<dbReference type="EMBL" id="FOFN01000001">
    <property type="protein sequence ID" value="SEQ06671.1"/>
    <property type="molecule type" value="Genomic_DNA"/>
</dbReference>
<dbReference type="OrthoDB" id="4380123at2"/>
<dbReference type="PANTHER" id="PTHR17985:SF8">
    <property type="entry name" value="TRANSPORT AND GOLGI ORGANIZATION PROTEIN 2 HOMOLOG"/>
    <property type="match status" value="1"/>
</dbReference>
<dbReference type="Proteomes" id="UP000198999">
    <property type="component" value="Unassembled WGS sequence"/>
</dbReference>
<accession>A0A1H9CZU7</accession>
<sequence length="241" mass="27599">MCTVTIAPINETCFVLTSNRDEAPNRASAAPEFYNINNTQVLFPEDKLSGGTWIGISEKKRVICVLNGGFEIHERKSSYRLSRGVVAKHFMVADAIVETIESYNFDAIEPFTMVIADWSTTLQFFELVWDGNRKHFTELPLEPRIWSSSTLYDSAMRIKRKQWFEDFKSEHQLDRESLMTFHKTAGAGNVNYGAIMDRGFVKTTSITQIHKKTEVTEMHYESLLSNRQTSKIFKIPQPVNG</sequence>
<gene>
    <name evidence="1" type="ORF">SAMN05421824_1069</name>
</gene>
<organism evidence="1 2">
    <name type="scientific">Hyunsoonleella jejuensis</name>
    <dbReference type="NCBI Taxonomy" id="419940"/>
    <lineage>
        <taxon>Bacteria</taxon>
        <taxon>Pseudomonadati</taxon>
        <taxon>Bacteroidota</taxon>
        <taxon>Flavobacteriia</taxon>
        <taxon>Flavobacteriales</taxon>
        <taxon>Flavobacteriaceae</taxon>
    </lineage>
</organism>
<evidence type="ECO:0000313" key="1">
    <source>
        <dbReference type="EMBL" id="SEQ06671.1"/>
    </source>
</evidence>